<dbReference type="OrthoDB" id="199084at2"/>
<protein>
    <recommendedName>
        <fullName evidence="5">DUF3750 domain-containing protein</fullName>
    </recommendedName>
</protein>
<dbReference type="Proteomes" id="UP000078529">
    <property type="component" value="Unassembled WGS sequence"/>
</dbReference>
<organism evidence="2 4">
    <name type="scientific">Aureimonas ureilytica</name>
    <dbReference type="NCBI Taxonomy" id="401562"/>
    <lineage>
        <taxon>Bacteria</taxon>
        <taxon>Pseudomonadati</taxon>
        <taxon>Pseudomonadota</taxon>
        <taxon>Alphaproteobacteria</taxon>
        <taxon>Hyphomicrobiales</taxon>
        <taxon>Aurantimonadaceae</taxon>
        <taxon>Aureimonas</taxon>
    </lineage>
</organism>
<dbReference type="EMBL" id="LDQA01000022">
    <property type="protein sequence ID" value="KTR05777.1"/>
    <property type="molecule type" value="Genomic_DNA"/>
</dbReference>
<dbReference type="EMBL" id="LDPZ01000018">
    <property type="protein sequence ID" value="KTQ96027.1"/>
    <property type="molecule type" value="Genomic_DNA"/>
</dbReference>
<dbReference type="AlphaFoldDB" id="A0A175RQL6"/>
<keyword evidence="4" id="KW-1185">Reference proteome</keyword>
<dbReference type="Proteomes" id="UP000078272">
    <property type="component" value="Unassembled WGS sequence"/>
</dbReference>
<dbReference type="STRING" id="401562.NS365_10350"/>
<evidence type="ECO:0000313" key="1">
    <source>
        <dbReference type="EMBL" id="KTQ96027.1"/>
    </source>
</evidence>
<reference evidence="3 4" key="1">
    <citation type="journal article" date="2016" name="Front. Microbiol.">
        <title>Genomic Resource of Rice Seed Associated Bacteria.</title>
        <authorList>
            <person name="Midha S."/>
            <person name="Bansal K."/>
            <person name="Sharma S."/>
            <person name="Kumar N."/>
            <person name="Patil P.P."/>
            <person name="Chaudhry V."/>
            <person name="Patil P.B."/>
        </authorList>
    </citation>
    <scope>NUCLEOTIDE SEQUENCE [LARGE SCALE GENOMIC DNA]</scope>
    <source>
        <strain evidence="1 3">NS226</strain>
        <strain evidence="2 4">NS365</strain>
    </source>
</reference>
<name>A0A175RQL6_9HYPH</name>
<accession>A0A175RQL6</accession>
<evidence type="ECO:0000313" key="2">
    <source>
        <dbReference type="EMBL" id="KTR05777.1"/>
    </source>
</evidence>
<gene>
    <name evidence="1" type="ORF">NS226_09130</name>
    <name evidence="2" type="ORF">NS365_10350</name>
</gene>
<evidence type="ECO:0000313" key="3">
    <source>
        <dbReference type="Proteomes" id="UP000078272"/>
    </source>
</evidence>
<dbReference type="Pfam" id="PF12570">
    <property type="entry name" value="DUF3750"/>
    <property type="match status" value="1"/>
</dbReference>
<evidence type="ECO:0000313" key="4">
    <source>
        <dbReference type="Proteomes" id="UP000078529"/>
    </source>
</evidence>
<evidence type="ECO:0008006" key="5">
    <source>
        <dbReference type="Google" id="ProtNLM"/>
    </source>
</evidence>
<dbReference type="InterPro" id="IPR022224">
    <property type="entry name" value="DUF3750"/>
</dbReference>
<comment type="caution">
    <text evidence="2">The sequence shown here is derived from an EMBL/GenBank/DDBJ whole genome shotgun (WGS) entry which is preliminary data.</text>
</comment>
<dbReference type="RefSeq" id="WP_058600202.1">
    <property type="nucleotide sequence ID" value="NZ_LDPZ01000018.1"/>
</dbReference>
<proteinExistence type="predicted"/>
<sequence>MLIIRPLLLAFVLIYLLPAALATGLWWMGQHPTSWSKADWSSASLLPLAGEDKDAAVYILAARTGGLKGALSEHSWIVTKAPGAQRYERYDKVGWGMPIRHNGYAADGRWYSNEPRVVAALHGRAAEAALPDIARAIQSYPFAARGGYRIFPGPNSNSFVAHVLREVPALGAVLPPAAVGRDYPTDGRLVRLDREARQFSVSLFGYAGLSIGMQSGFEVNLLGLVAGIDPFRWQIKIPAFGAFGFAPRIA</sequence>
<dbReference type="PATRIC" id="fig|401562.3.peg.1217"/>